<evidence type="ECO:0000256" key="4">
    <source>
        <dbReference type="ARBA" id="ARBA00023163"/>
    </source>
</evidence>
<dbReference type="Gene3D" id="4.10.240.10">
    <property type="entry name" value="Zn(2)-C6 fungal-type DNA-binding domain"/>
    <property type="match status" value="1"/>
</dbReference>
<evidence type="ECO:0000313" key="10">
    <source>
        <dbReference type="EMBL" id="KAJ3733771.1"/>
    </source>
</evidence>
<dbReference type="PROSITE" id="PS50048">
    <property type="entry name" value="ZN2_CY6_FUNGAL_2"/>
    <property type="match status" value="1"/>
</dbReference>
<dbReference type="AlphaFoldDB" id="A0AA38N1D0"/>
<dbReference type="Pfam" id="PF00172">
    <property type="entry name" value="Zn_clus"/>
    <property type="match status" value="1"/>
</dbReference>
<keyword evidence="2" id="KW-0862">Zinc</keyword>
<organism evidence="10 11">
    <name type="scientific">Lentinula guzmanii</name>
    <dbReference type="NCBI Taxonomy" id="2804957"/>
    <lineage>
        <taxon>Eukaryota</taxon>
        <taxon>Fungi</taxon>
        <taxon>Dikarya</taxon>
        <taxon>Basidiomycota</taxon>
        <taxon>Agaricomycotina</taxon>
        <taxon>Agaricomycetes</taxon>
        <taxon>Agaricomycetidae</taxon>
        <taxon>Agaricales</taxon>
        <taxon>Marasmiineae</taxon>
        <taxon>Omphalotaceae</taxon>
        <taxon>Lentinula</taxon>
    </lineage>
</organism>
<reference evidence="10" key="2">
    <citation type="journal article" date="2023" name="Proc. Natl. Acad. Sci. U.S.A.">
        <title>A global phylogenomic analysis of the shiitake genus Lentinula.</title>
        <authorList>
            <person name="Sierra-Patev S."/>
            <person name="Min B."/>
            <person name="Naranjo-Ortiz M."/>
            <person name="Looney B."/>
            <person name="Konkel Z."/>
            <person name="Slot J.C."/>
            <person name="Sakamoto Y."/>
            <person name="Steenwyk J.L."/>
            <person name="Rokas A."/>
            <person name="Carro J."/>
            <person name="Camarero S."/>
            <person name="Ferreira P."/>
            <person name="Molpeceres G."/>
            <person name="Ruiz-Duenas F.J."/>
            <person name="Serrano A."/>
            <person name="Henrissat B."/>
            <person name="Drula E."/>
            <person name="Hughes K.W."/>
            <person name="Mata J.L."/>
            <person name="Ishikawa N.K."/>
            <person name="Vargas-Isla R."/>
            <person name="Ushijima S."/>
            <person name="Smith C.A."/>
            <person name="Donoghue J."/>
            <person name="Ahrendt S."/>
            <person name="Andreopoulos W."/>
            <person name="He G."/>
            <person name="LaButti K."/>
            <person name="Lipzen A."/>
            <person name="Ng V."/>
            <person name="Riley R."/>
            <person name="Sandor L."/>
            <person name="Barry K."/>
            <person name="Martinez A.T."/>
            <person name="Xiao Y."/>
            <person name="Gibbons J.G."/>
            <person name="Terashima K."/>
            <person name="Grigoriev I.V."/>
            <person name="Hibbett D."/>
        </authorList>
    </citation>
    <scope>NUCLEOTIDE SEQUENCE</scope>
    <source>
        <strain evidence="10">ET3784</strain>
    </source>
</reference>
<evidence type="ECO:0000256" key="7">
    <source>
        <dbReference type="SAM" id="MobiDB-lite"/>
    </source>
</evidence>
<evidence type="ECO:0008006" key="12">
    <source>
        <dbReference type="Google" id="ProtNLM"/>
    </source>
</evidence>
<reference evidence="10" key="1">
    <citation type="submission" date="2022-08" db="EMBL/GenBank/DDBJ databases">
        <authorList>
            <consortium name="DOE Joint Genome Institute"/>
            <person name="Min B."/>
            <person name="Sierra-Patev S."/>
            <person name="Naranjo-Ortiz M."/>
            <person name="Looney B."/>
            <person name="Konkel Z."/>
            <person name="Slot J.C."/>
            <person name="Sakamoto Y."/>
            <person name="Steenwyk J.L."/>
            <person name="Rokas A."/>
            <person name="Carro J."/>
            <person name="Camarero S."/>
            <person name="Ferreira P."/>
            <person name="Molpeceres G."/>
            <person name="Ruiz-duenas F.J."/>
            <person name="Serrano A."/>
            <person name="Henrissat B."/>
            <person name="Drula E."/>
            <person name="Hughes K.W."/>
            <person name="Mata J.L."/>
            <person name="Ishikawa N.K."/>
            <person name="Vargas-Isla R."/>
            <person name="Ushijima S."/>
            <person name="Smith C.A."/>
            <person name="Ahrendt S."/>
            <person name="Andreopoulos W."/>
            <person name="He G."/>
            <person name="LaButti K."/>
            <person name="Lipzen A."/>
            <person name="Ng V."/>
            <person name="Riley R."/>
            <person name="Sandor L."/>
            <person name="Barry K."/>
            <person name="Martinez A.T."/>
            <person name="Xiao Y."/>
            <person name="Gibbons J.G."/>
            <person name="Terashima K."/>
            <person name="Hibbett D.S."/>
            <person name="Grigoriev I.V."/>
        </authorList>
    </citation>
    <scope>NUCLEOTIDE SEQUENCE</scope>
    <source>
        <strain evidence="10">ET3784</strain>
    </source>
</reference>
<evidence type="ECO:0000256" key="5">
    <source>
        <dbReference type="ARBA" id="ARBA00023242"/>
    </source>
</evidence>
<gene>
    <name evidence="10" type="ORF">DFJ43DRAFT_994550</name>
</gene>
<feature type="region of interest" description="Disordered" evidence="7">
    <location>
        <begin position="137"/>
        <end position="184"/>
    </location>
</feature>
<dbReference type="Gene3D" id="3.30.160.60">
    <property type="entry name" value="Classic Zinc Finger"/>
    <property type="match status" value="2"/>
</dbReference>
<evidence type="ECO:0000256" key="6">
    <source>
        <dbReference type="PROSITE-ProRule" id="PRU00042"/>
    </source>
</evidence>
<dbReference type="CDD" id="cd00067">
    <property type="entry name" value="GAL4"/>
    <property type="match status" value="1"/>
</dbReference>
<dbReference type="SMART" id="SM00066">
    <property type="entry name" value="GAL4"/>
    <property type="match status" value="1"/>
</dbReference>
<dbReference type="GO" id="GO:0000981">
    <property type="term" value="F:DNA-binding transcription factor activity, RNA polymerase II-specific"/>
    <property type="evidence" value="ECO:0007669"/>
    <property type="project" value="InterPro"/>
</dbReference>
<dbReference type="Pfam" id="PF00096">
    <property type="entry name" value="zf-C2H2"/>
    <property type="match status" value="1"/>
</dbReference>
<dbReference type="InterPro" id="IPR036236">
    <property type="entry name" value="Znf_C2H2_sf"/>
</dbReference>
<dbReference type="PROSITE" id="PS50157">
    <property type="entry name" value="ZINC_FINGER_C2H2_2"/>
    <property type="match status" value="2"/>
</dbReference>
<evidence type="ECO:0000313" key="11">
    <source>
        <dbReference type="Proteomes" id="UP001176059"/>
    </source>
</evidence>
<feature type="domain" description="C2H2-type" evidence="9">
    <location>
        <begin position="15"/>
        <end position="42"/>
    </location>
</feature>
<proteinExistence type="predicted"/>
<keyword evidence="6" id="KW-0863">Zinc-finger</keyword>
<keyword evidence="5" id="KW-0539">Nucleus</keyword>
<evidence type="ECO:0000256" key="2">
    <source>
        <dbReference type="ARBA" id="ARBA00022833"/>
    </source>
</evidence>
<dbReference type="Proteomes" id="UP001176059">
    <property type="component" value="Unassembled WGS sequence"/>
</dbReference>
<protein>
    <recommendedName>
        <fullName evidence="12">Zn(2)-C6 fungal-type domain-containing protein</fullName>
    </recommendedName>
</protein>
<dbReference type="GO" id="GO:0008270">
    <property type="term" value="F:zinc ion binding"/>
    <property type="evidence" value="ECO:0007669"/>
    <property type="project" value="UniProtKB-KW"/>
</dbReference>
<dbReference type="PANTHER" id="PTHR47660">
    <property type="entry name" value="TRANSCRIPTION FACTOR WITH C2H2 AND ZN(2)-CYS(6) DNA BINDING DOMAIN (EUROFUNG)-RELATED-RELATED"/>
    <property type="match status" value="1"/>
</dbReference>
<feature type="domain" description="C2H2-type" evidence="9">
    <location>
        <begin position="43"/>
        <end position="71"/>
    </location>
</feature>
<accession>A0AA38N1D0</accession>
<feature type="compositionally biased region" description="Low complexity" evidence="7">
    <location>
        <begin position="137"/>
        <end position="154"/>
    </location>
</feature>
<evidence type="ECO:0000256" key="1">
    <source>
        <dbReference type="ARBA" id="ARBA00022723"/>
    </source>
</evidence>
<keyword evidence="1" id="KW-0479">Metal-binding</keyword>
<dbReference type="InterPro" id="IPR001138">
    <property type="entry name" value="Zn2Cys6_DnaBD"/>
</dbReference>
<dbReference type="SUPFAM" id="SSF57667">
    <property type="entry name" value="beta-beta-alpha zinc fingers"/>
    <property type="match status" value="1"/>
</dbReference>
<dbReference type="SUPFAM" id="SSF57701">
    <property type="entry name" value="Zn2/Cys6 DNA-binding domain"/>
    <property type="match status" value="1"/>
</dbReference>
<dbReference type="PROSITE" id="PS00463">
    <property type="entry name" value="ZN2_CY6_FUNGAL_1"/>
    <property type="match status" value="1"/>
</dbReference>
<sequence>MRSHAGNTPLLPQTKLCPFCPAKFTRTTHLNRHLRNHTNERVHKCDLCEAQFTRSDLLSRHRRGCNSQNSNIRRKSCVQCTESKVKCDRELPCLKCASRGKECVYAPVTKKVPRNRYLTTSSLPQSAHTQKYLSDYPLASSSSSANPNDPSVSVTSAELGLAPPTDHRSEFSHDYTSITSTESSSQIPTNSHLVSLYNHDVFEHLFSGVFSTGDSPSSAVRENFPNEVFGECLWGYLNPGTATNQAYLCSVHLFLKAFIEEVPVVHVPSFSPEGKPTFLINVMQACGAMFVESKAAAMFISTTLKASRRILSEILVNITVNTLEYELNVMLAVVLLHTLGMFHEDAEERATSGLYHGKRLVMMIRRVQFISRVTDWSNDNYNSLPLEEYWRHWAWHEMSKRVLLLSYLQDVSQCIFFTGSSSYHIAELTFSLPCDNELWRAKSASEWWTELHRVSPYGSSHERLNCPTLPSLMRLVLEPRTPQLKAISYFAHWAVIHGVIGRLFTLCSNRRLPSQSSASSPASSDPLDQEIYGVQVALHNWLQWWMKRPEANLPNNAEEMEPPFMQNPLPFYWLGQVALMAYQENLPPFDFQDSSMNLRMEVRFWQVKKWLRHIRSFLAGAHGHAPTILWDELMSMRLQSWQVNLDHPDHDDPHGLLGFFVQ</sequence>
<dbReference type="PROSITE" id="PS00028">
    <property type="entry name" value="ZINC_FINGER_C2H2_1"/>
    <property type="match status" value="1"/>
</dbReference>
<dbReference type="EMBL" id="JANVFO010000016">
    <property type="protein sequence ID" value="KAJ3733771.1"/>
    <property type="molecule type" value="Genomic_DNA"/>
</dbReference>
<name>A0AA38N1D0_9AGAR</name>
<evidence type="ECO:0000259" key="9">
    <source>
        <dbReference type="PROSITE" id="PS50157"/>
    </source>
</evidence>
<keyword evidence="11" id="KW-1185">Reference proteome</keyword>
<comment type="caution">
    <text evidence="10">The sequence shown here is derived from an EMBL/GenBank/DDBJ whole genome shotgun (WGS) entry which is preliminary data.</text>
</comment>
<dbReference type="InterPro" id="IPR036864">
    <property type="entry name" value="Zn2-C6_fun-type_DNA-bd_sf"/>
</dbReference>
<evidence type="ECO:0000256" key="3">
    <source>
        <dbReference type="ARBA" id="ARBA00023015"/>
    </source>
</evidence>
<dbReference type="InterPro" id="IPR013087">
    <property type="entry name" value="Znf_C2H2_type"/>
</dbReference>
<feature type="domain" description="Zn(2)-C6 fungal-type" evidence="8">
    <location>
        <begin position="76"/>
        <end position="105"/>
    </location>
</feature>
<evidence type="ECO:0000259" key="8">
    <source>
        <dbReference type="PROSITE" id="PS50048"/>
    </source>
</evidence>
<keyword evidence="4" id="KW-0804">Transcription</keyword>
<keyword evidence="3" id="KW-0805">Transcription regulation</keyword>
<dbReference type="SMART" id="SM00355">
    <property type="entry name" value="ZnF_C2H2"/>
    <property type="match status" value="2"/>
</dbReference>